<sequence>MNMDDRIIRFGVIGTSEITQVFLKGAKLVEKFKLAAVYSRKEETAREFADKYGVKTIFTSLEEMAKSDEIDAVYIASPNSFHAKQAIIFMKNRKHVLCEKAFASNIKEVEEMIKVAKENNVVLMEAMRTTLTPNFKIVMENIYKLGKIRRYFSSFCKYSSRYDKYREGVVLNAFKRELSNGALMDIGVYTIYPMITLFGEPKEIKATSYMLESGVDGEGSVIFKYDEMEGSVIYSKISNSYLPTEIQGEEGTMIIDKINEVNSVKIVYKDGNIEELSTNQEDSMCYEIDEFVNLIINNKKESNINSLENSKIVMKIMDNVRSQIGLEFIADKN</sequence>
<dbReference type="HOGENOM" id="CLU_023194_7_0_9"/>
<dbReference type="RefSeq" id="WP_005211480.1">
    <property type="nucleotide sequence ID" value="NZ_KB291617.1"/>
</dbReference>
<evidence type="ECO:0000313" key="4">
    <source>
        <dbReference type="Proteomes" id="UP000010420"/>
    </source>
</evidence>
<dbReference type="PANTHER" id="PTHR43054">
    <property type="match status" value="1"/>
</dbReference>
<accession>L1QK78</accession>
<feature type="domain" description="GFO/IDH/MocA-like oxidoreductase" evidence="2">
    <location>
        <begin position="145"/>
        <end position="253"/>
    </location>
</feature>
<protein>
    <submittedName>
        <fullName evidence="3">Oxidoreductase, NAD-binding domain protein</fullName>
    </submittedName>
</protein>
<dbReference type="Pfam" id="PF01408">
    <property type="entry name" value="GFO_IDH_MocA"/>
    <property type="match status" value="1"/>
</dbReference>
<dbReference type="PATRIC" id="fig|545697.3.peg.877"/>
<dbReference type="InterPro" id="IPR055170">
    <property type="entry name" value="GFO_IDH_MocA-like_dom"/>
</dbReference>
<evidence type="ECO:0000313" key="3">
    <source>
        <dbReference type="EMBL" id="EKY28368.1"/>
    </source>
</evidence>
<evidence type="ECO:0000259" key="1">
    <source>
        <dbReference type="Pfam" id="PF01408"/>
    </source>
</evidence>
<dbReference type="Proteomes" id="UP000010420">
    <property type="component" value="Unassembled WGS sequence"/>
</dbReference>
<dbReference type="SUPFAM" id="SSF55347">
    <property type="entry name" value="Glyceraldehyde-3-phosphate dehydrogenase-like, C-terminal domain"/>
    <property type="match status" value="1"/>
</dbReference>
<gene>
    <name evidence="3" type="ORF">HMPREF0216_00890</name>
</gene>
<keyword evidence="4" id="KW-1185">Reference proteome</keyword>
<dbReference type="InterPro" id="IPR000683">
    <property type="entry name" value="Gfo/Idh/MocA-like_OxRdtase_N"/>
</dbReference>
<comment type="caution">
    <text evidence="3">The sequence shown here is derived from an EMBL/GenBank/DDBJ whole genome shotgun (WGS) entry which is preliminary data.</text>
</comment>
<dbReference type="EMBL" id="AMEZ01000025">
    <property type="protein sequence ID" value="EKY28368.1"/>
    <property type="molecule type" value="Genomic_DNA"/>
</dbReference>
<organism evidence="3 4">
    <name type="scientific">Clostridium celatum DSM 1785</name>
    <dbReference type="NCBI Taxonomy" id="545697"/>
    <lineage>
        <taxon>Bacteria</taxon>
        <taxon>Bacillati</taxon>
        <taxon>Bacillota</taxon>
        <taxon>Clostridia</taxon>
        <taxon>Eubacteriales</taxon>
        <taxon>Clostridiaceae</taxon>
        <taxon>Clostridium</taxon>
    </lineage>
</organism>
<reference evidence="3 4" key="1">
    <citation type="submission" date="2012-05" db="EMBL/GenBank/DDBJ databases">
        <authorList>
            <person name="Weinstock G."/>
            <person name="Sodergren E."/>
            <person name="Lobos E.A."/>
            <person name="Fulton L."/>
            <person name="Fulton R."/>
            <person name="Courtney L."/>
            <person name="Fronick C."/>
            <person name="O'Laughlin M."/>
            <person name="Godfrey J."/>
            <person name="Wilson R.M."/>
            <person name="Miner T."/>
            <person name="Farmer C."/>
            <person name="Delehaunty K."/>
            <person name="Cordes M."/>
            <person name="Minx P."/>
            <person name="Tomlinson C."/>
            <person name="Chen J."/>
            <person name="Wollam A."/>
            <person name="Pepin K.H."/>
            <person name="Bhonagiri V."/>
            <person name="Zhang X."/>
            <person name="Suruliraj S."/>
            <person name="Warren W."/>
            <person name="Mitreva M."/>
            <person name="Mardis E.R."/>
            <person name="Wilson R.K."/>
        </authorList>
    </citation>
    <scope>NUCLEOTIDE SEQUENCE [LARGE SCALE GENOMIC DNA]</scope>
    <source>
        <strain evidence="3 4">DSM 1785</strain>
    </source>
</reference>
<proteinExistence type="predicted"/>
<name>L1QK78_9CLOT</name>
<dbReference type="Pfam" id="PF22725">
    <property type="entry name" value="GFO_IDH_MocA_C3"/>
    <property type="match status" value="1"/>
</dbReference>
<dbReference type="STRING" id="545697.HMPREF0216_00890"/>
<dbReference type="eggNOG" id="COG0673">
    <property type="taxonomic scope" value="Bacteria"/>
</dbReference>
<evidence type="ECO:0000259" key="2">
    <source>
        <dbReference type="Pfam" id="PF22725"/>
    </source>
</evidence>
<dbReference type="GO" id="GO:0000166">
    <property type="term" value="F:nucleotide binding"/>
    <property type="evidence" value="ECO:0007669"/>
    <property type="project" value="InterPro"/>
</dbReference>
<dbReference type="Gene3D" id="3.40.50.720">
    <property type="entry name" value="NAD(P)-binding Rossmann-like Domain"/>
    <property type="match status" value="1"/>
</dbReference>
<feature type="domain" description="Gfo/Idh/MocA-like oxidoreductase N-terminal" evidence="1">
    <location>
        <begin position="8"/>
        <end position="125"/>
    </location>
</feature>
<dbReference type="PANTHER" id="PTHR43054:SF1">
    <property type="entry name" value="SCYLLO-INOSITOL 2-DEHYDROGENASE (NADP(+)) IOLU"/>
    <property type="match status" value="1"/>
</dbReference>
<dbReference type="AlphaFoldDB" id="L1QK78"/>
<dbReference type="InterPro" id="IPR036291">
    <property type="entry name" value="NAD(P)-bd_dom_sf"/>
</dbReference>
<dbReference type="SUPFAM" id="SSF51735">
    <property type="entry name" value="NAD(P)-binding Rossmann-fold domains"/>
    <property type="match status" value="1"/>
</dbReference>
<dbReference type="Gene3D" id="3.30.360.10">
    <property type="entry name" value="Dihydrodipicolinate Reductase, domain 2"/>
    <property type="match status" value="1"/>
</dbReference>